<organism evidence="8">
    <name type="scientific">Eutreptiella gymnastica</name>
    <dbReference type="NCBI Taxonomy" id="73025"/>
    <lineage>
        <taxon>Eukaryota</taxon>
        <taxon>Discoba</taxon>
        <taxon>Euglenozoa</taxon>
        <taxon>Euglenida</taxon>
        <taxon>Spirocuta</taxon>
        <taxon>Euglenophyceae</taxon>
        <taxon>Eutreptiales</taxon>
        <taxon>Eutreptiaceae</taxon>
        <taxon>Eutreptiella</taxon>
    </lineage>
</organism>
<name>A0A6U8N2Y0_9EUGL</name>
<feature type="region of interest" description="Disordered" evidence="5">
    <location>
        <begin position="367"/>
        <end position="387"/>
    </location>
</feature>
<feature type="transmembrane region" description="Helical" evidence="6">
    <location>
        <begin position="141"/>
        <end position="159"/>
    </location>
</feature>
<keyword evidence="4 6" id="KW-0472">Membrane</keyword>
<feature type="transmembrane region" description="Helical" evidence="6">
    <location>
        <begin position="313"/>
        <end position="330"/>
    </location>
</feature>
<evidence type="ECO:0000313" key="9">
    <source>
        <dbReference type="EMBL" id="CAD9040392.1"/>
    </source>
</evidence>
<accession>A0A6U8N2Y0</accession>
<evidence type="ECO:0000256" key="1">
    <source>
        <dbReference type="ARBA" id="ARBA00004141"/>
    </source>
</evidence>
<feature type="transmembrane region" description="Helical" evidence="6">
    <location>
        <begin position="342"/>
        <end position="361"/>
    </location>
</feature>
<dbReference type="PANTHER" id="PTHR34118">
    <property type="entry name" value="NF-KAPPA-B INHIBITOR-LIKE PROTEIN-RELATED"/>
    <property type="match status" value="1"/>
</dbReference>
<dbReference type="InterPro" id="IPR056309">
    <property type="entry name" value="CGL160/ATPI_dom"/>
</dbReference>
<dbReference type="AlphaFoldDB" id="A0A6U8N2Y0"/>
<sequence>MLGNSGASHPCCTVDSYNSGHVSVGLRPQRQLVAKRLRATGVDALAAITVCLYAFMSSTPETFLVAVQSALFVSSTPTVHASPLRVVGVPSLGEGAQLTGLQGGRARGAVAARPSAGMAVALAGRSAPEGHVTPGHRFFQFNAWPVLGLLTGGLLYFGWGRSPPGAALAMCNVSGKKSAFANVEGAETDEKPQRSLLEPADMKGLQVTDEMLEYFEEESRDWNAWGNDRKNAKDALTYEEPDPEVLRQNMEAYAELKQELLILTASFALALSAFAWATKGQDTGLSVGVGGLGSVLYCLLLERKADGAKNTPTLLIPAALFALALSWGNASGPERFGFDLDLIPVVIGFLSYRLAIIVITLQESMRPSSDLDEGGSVREGNGDGGGA</sequence>
<evidence type="ECO:0000256" key="4">
    <source>
        <dbReference type="ARBA" id="ARBA00023136"/>
    </source>
</evidence>
<protein>
    <recommendedName>
        <fullName evidence="7">CGL160/ATPI domain-containing protein</fullName>
    </recommendedName>
</protein>
<feature type="domain" description="CGL160/ATPI" evidence="7">
    <location>
        <begin position="242"/>
        <end position="361"/>
    </location>
</feature>
<feature type="transmembrane region" description="Helical" evidence="6">
    <location>
        <begin position="260"/>
        <end position="277"/>
    </location>
</feature>
<feature type="transmembrane region" description="Helical" evidence="6">
    <location>
        <begin position="283"/>
        <end position="301"/>
    </location>
</feature>
<gene>
    <name evidence="8" type="ORF">EGYM00392_LOCUS51558</name>
    <name evidence="9" type="ORF">EGYM00392_LOCUS51559</name>
</gene>
<dbReference type="PANTHER" id="PTHR34118:SF1">
    <property type="entry name" value="NF-KAPPA-B INHIBITOR-LIKE PROTEIN"/>
    <property type="match status" value="1"/>
</dbReference>
<evidence type="ECO:0000256" key="6">
    <source>
        <dbReference type="SAM" id="Phobius"/>
    </source>
</evidence>
<dbReference type="EMBL" id="HBGA01140287">
    <property type="protein sequence ID" value="CAD9040391.1"/>
    <property type="molecule type" value="Transcribed_RNA"/>
</dbReference>
<keyword evidence="3 6" id="KW-1133">Transmembrane helix</keyword>
<evidence type="ECO:0000256" key="2">
    <source>
        <dbReference type="ARBA" id="ARBA00022692"/>
    </source>
</evidence>
<evidence type="ECO:0000256" key="3">
    <source>
        <dbReference type="ARBA" id="ARBA00022989"/>
    </source>
</evidence>
<dbReference type="GO" id="GO:0016020">
    <property type="term" value="C:membrane"/>
    <property type="evidence" value="ECO:0007669"/>
    <property type="project" value="UniProtKB-SubCell"/>
</dbReference>
<evidence type="ECO:0000259" key="7">
    <source>
        <dbReference type="Pfam" id="PF24763"/>
    </source>
</evidence>
<reference evidence="8" key="1">
    <citation type="submission" date="2021-01" db="EMBL/GenBank/DDBJ databases">
        <authorList>
            <person name="Corre E."/>
            <person name="Pelletier E."/>
            <person name="Niang G."/>
            <person name="Scheremetjew M."/>
            <person name="Finn R."/>
            <person name="Kale V."/>
            <person name="Holt S."/>
            <person name="Cochrane G."/>
            <person name="Meng A."/>
            <person name="Brown T."/>
            <person name="Cohen L."/>
        </authorList>
    </citation>
    <scope>NUCLEOTIDE SEQUENCE</scope>
    <source>
        <strain evidence="8">NIES-381</strain>
    </source>
</reference>
<keyword evidence="2 6" id="KW-0812">Transmembrane</keyword>
<evidence type="ECO:0000256" key="5">
    <source>
        <dbReference type="SAM" id="MobiDB-lite"/>
    </source>
</evidence>
<proteinExistence type="predicted"/>
<comment type="subcellular location">
    <subcellularLocation>
        <location evidence="1">Membrane</location>
        <topology evidence="1">Multi-pass membrane protein</topology>
    </subcellularLocation>
</comment>
<dbReference type="EMBL" id="HBGA01140288">
    <property type="protein sequence ID" value="CAD9040392.1"/>
    <property type="molecule type" value="Transcribed_RNA"/>
</dbReference>
<dbReference type="Pfam" id="PF24763">
    <property type="entry name" value="CGL160_C"/>
    <property type="match status" value="1"/>
</dbReference>
<evidence type="ECO:0000313" key="8">
    <source>
        <dbReference type="EMBL" id="CAD9040391.1"/>
    </source>
</evidence>